<dbReference type="Proteomes" id="UP000019763">
    <property type="component" value="Unassembled WGS sequence"/>
</dbReference>
<organism evidence="3 4">
    <name type="scientific">Gregarina niphandrodes</name>
    <name type="common">Septate eugregarine</name>
    <dbReference type="NCBI Taxonomy" id="110365"/>
    <lineage>
        <taxon>Eukaryota</taxon>
        <taxon>Sar</taxon>
        <taxon>Alveolata</taxon>
        <taxon>Apicomplexa</taxon>
        <taxon>Conoidasida</taxon>
        <taxon>Gregarinasina</taxon>
        <taxon>Eugregarinorida</taxon>
        <taxon>Gregarinidae</taxon>
        <taxon>Gregarina</taxon>
    </lineage>
</organism>
<feature type="region of interest" description="Disordered" evidence="1">
    <location>
        <begin position="1"/>
        <end position="30"/>
    </location>
</feature>
<dbReference type="AlphaFoldDB" id="A0A023B7K1"/>
<feature type="region of interest" description="Disordered" evidence="1">
    <location>
        <begin position="56"/>
        <end position="80"/>
    </location>
</feature>
<dbReference type="PANTHER" id="PTHR14580:SF0">
    <property type="entry name" value="MULTIPLE MYELOMA TUMOR-ASSOCIATED PROTEIN 2"/>
    <property type="match status" value="1"/>
</dbReference>
<dbReference type="InterPro" id="IPR019315">
    <property type="entry name" value="MMTA2_N"/>
</dbReference>
<feature type="compositionally biased region" description="Basic and acidic residues" evidence="1">
    <location>
        <begin position="13"/>
        <end position="30"/>
    </location>
</feature>
<dbReference type="GO" id="GO:0016301">
    <property type="term" value="F:kinase activity"/>
    <property type="evidence" value="ECO:0007669"/>
    <property type="project" value="UniProtKB-KW"/>
</dbReference>
<dbReference type="eggNOG" id="ENOG502SBWX">
    <property type="taxonomic scope" value="Eukaryota"/>
</dbReference>
<gene>
    <name evidence="3" type="ORF">GNI_069460</name>
</gene>
<name>A0A023B7K1_GRENI</name>
<sequence>MDLVNNSGGADAPVRDHARGGREQFHWKDVASQPIKDRECYLGQSVMVGMQGKKGRFSRNEWWTRPENAAGTNPADGDELERIKAKERELRDHHL</sequence>
<dbReference type="InterPro" id="IPR039207">
    <property type="entry name" value="MMTAG2-like"/>
</dbReference>
<accession>A0A023B7K1</accession>
<dbReference type="EMBL" id="AFNH02000521">
    <property type="protein sequence ID" value="EZG67326.1"/>
    <property type="molecule type" value="Genomic_DNA"/>
</dbReference>
<dbReference type="Pfam" id="PF10159">
    <property type="entry name" value="MMtag"/>
    <property type="match status" value="1"/>
</dbReference>
<keyword evidence="3" id="KW-0808">Transferase</keyword>
<dbReference type="RefSeq" id="XP_011130268.1">
    <property type="nucleotide sequence ID" value="XM_011131966.1"/>
</dbReference>
<dbReference type="PANTHER" id="PTHR14580">
    <property type="entry name" value="MULTIPLE MYELOMA TUMOR-ASSOCIATED PROTEIN 2 FAMILY MEMBER"/>
    <property type="match status" value="1"/>
</dbReference>
<comment type="caution">
    <text evidence="3">The sequence shown here is derived from an EMBL/GenBank/DDBJ whole genome shotgun (WGS) entry which is preliminary data.</text>
</comment>
<dbReference type="OMA" id="WTRPENA"/>
<proteinExistence type="predicted"/>
<evidence type="ECO:0000313" key="3">
    <source>
        <dbReference type="EMBL" id="EZG67326.1"/>
    </source>
</evidence>
<dbReference type="GeneID" id="22912553"/>
<keyword evidence="4" id="KW-1185">Reference proteome</keyword>
<reference evidence="3" key="1">
    <citation type="submission" date="2013-12" db="EMBL/GenBank/DDBJ databases">
        <authorList>
            <person name="Omoto C.K."/>
            <person name="Sibley D."/>
            <person name="Venepally P."/>
            <person name="Hadjithomas M."/>
            <person name="Karamycheva S."/>
            <person name="Brunk B."/>
            <person name="Roos D."/>
            <person name="Caler E."/>
            <person name="Lorenzi H."/>
        </authorList>
    </citation>
    <scope>NUCLEOTIDE SEQUENCE</scope>
</reference>
<protein>
    <submittedName>
        <fullName evidence="3">Kinase phosphorylation protein</fullName>
    </submittedName>
</protein>
<feature type="domain" description="Multiple myeloma tumor-associated protein 2-like N-terminal" evidence="2">
    <location>
        <begin position="18"/>
        <end position="90"/>
    </location>
</feature>
<keyword evidence="3" id="KW-0418">Kinase</keyword>
<dbReference type="OrthoDB" id="5390672at2759"/>
<evidence type="ECO:0000256" key="1">
    <source>
        <dbReference type="SAM" id="MobiDB-lite"/>
    </source>
</evidence>
<evidence type="ECO:0000313" key="4">
    <source>
        <dbReference type="Proteomes" id="UP000019763"/>
    </source>
</evidence>
<dbReference type="VEuPathDB" id="CryptoDB:GNI_069460"/>
<evidence type="ECO:0000259" key="2">
    <source>
        <dbReference type="Pfam" id="PF10159"/>
    </source>
</evidence>